<dbReference type="RefSeq" id="WP_154373977.1">
    <property type="nucleotide sequence ID" value="NZ_WKJK01000002.1"/>
</dbReference>
<dbReference type="EMBL" id="WKJK01000002">
    <property type="protein sequence ID" value="MRW89495.1"/>
    <property type="molecule type" value="Genomic_DNA"/>
</dbReference>
<dbReference type="Pfam" id="PF14384">
    <property type="entry name" value="BrnA_antitoxin"/>
    <property type="match status" value="1"/>
</dbReference>
<gene>
    <name evidence="1" type="ORF">GJ699_05815</name>
</gene>
<dbReference type="AlphaFoldDB" id="A0A6I2KU45"/>
<reference evidence="1 2" key="1">
    <citation type="submission" date="2019-11" db="EMBL/GenBank/DDBJ databases">
        <title>Novel species isolated from a subtropical stream in China.</title>
        <authorList>
            <person name="Lu H."/>
        </authorList>
    </citation>
    <scope>NUCLEOTIDE SEQUENCE [LARGE SCALE GENOMIC DNA]</scope>
    <source>
        <strain evidence="1 2">FT80W</strain>
    </source>
</reference>
<name>A0A6I2KU45_9BURK</name>
<proteinExistence type="predicted"/>
<evidence type="ECO:0000313" key="1">
    <source>
        <dbReference type="EMBL" id="MRW89495.1"/>
    </source>
</evidence>
<keyword evidence="2" id="KW-1185">Reference proteome</keyword>
<evidence type="ECO:0000313" key="2">
    <source>
        <dbReference type="Proteomes" id="UP000433309"/>
    </source>
</evidence>
<dbReference type="InterPro" id="IPR025528">
    <property type="entry name" value="BrnA_antitoxin"/>
</dbReference>
<dbReference type="Proteomes" id="UP000433309">
    <property type="component" value="Unassembled WGS sequence"/>
</dbReference>
<organism evidence="1 2">
    <name type="scientific">Duganella guangzhouensis</name>
    <dbReference type="NCBI Taxonomy" id="2666084"/>
    <lineage>
        <taxon>Bacteria</taxon>
        <taxon>Pseudomonadati</taxon>
        <taxon>Pseudomonadota</taxon>
        <taxon>Betaproteobacteria</taxon>
        <taxon>Burkholderiales</taxon>
        <taxon>Oxalobacteraceae</taxon>
        <taxon>Telluria group</taxon>
        <taxon>Duganella</taxon>
    </lineage>
</organism>
<accession>A0A6I2KU45</accession>
<protein>
    <submittedName>
        <fullName evidence="1">CopG family transcriptional regulator</fullName>
    </submittedName>
</protein>
<sequence length="67" mass="7633">MRKEYDFSKGWRGAVLSTKGKTQVSVYLDDDVYAFYLSKAESLGRGYQGLINEVLKTAMLQNQIPPR</sequence>
<comment type="caution">
    <text evidence="1">The sequence shown here is derived from an EMBL/GenBank/DDBJ whole genome shotgun (WGS) entry which is preliminary data.</text>
</comment>